<protein>
    <recommendedName>
        <fullName evidence="4">Secreted protein</fullName>
    </recommendedName>
</protein>
<feature type="signal peptide" evidence="1">
    <location>
        <begin position="1"/>
        <end position="19"/>
    </location>
</feature>
<gene>
    <name evidence="2" type="ORF">AVEN_98884_1</name>
</gene>
<feature type="chain" id="PRO_5021257703" description="Secreted protein" evidence="1">
    <location>
        <begin position="20"/>
        <end position="101"/>
    </location>
</feature>
<dbReference type="OrthoDB" id="6464593at2759"/>
<dbReference type="Proteomes" id="UP000499080">
    <property type="component" value="Unassembled WGS sequence"/>
</dbReference>
<evidence type="ECO:0000313" key="2">
    <source>
        <dbReference type="EMBL" id="GBM45037.1"/>
    </source>
</evidence>
<evidence type="ECO:0008006" key="4">
    <source>
        <dbReference type="Google" id="ProtNLM"/>
    </source>
</evidence>
<sequence>MNFKLLIWPLRSLANAVCAVLVPSDCRDRPGRFPAYHSCEGGTFQVEFALWIENISDAKSYQRRRKEEHFPLSQASPPPHCRRFQHGRESIECELCLSVKA</sequence>
<organism evidence="2 3">
    <name type="scientific">Araneus ventricosus</name>
    <name type="common">Orbweaver spider</name>
    <name type="synonym">Epeira ventricosa</name>
    <dbReference type="NCBI Taxonomy" id="182803"/>
    <lineage>
        <taxon>Eukaryota</taxon>
        <taxon>Metazoa</taxon>
        <taxon>Ecdysozoa</taxon>
        <taxon>Arthropoda</taxon>
        <taxon>Chelicerata</taxon>
        <taxon>Arachnida</taxon>
        <taxon>Araneae</taxon>
        <taxon>Araneomorphae</taxon>
        <taxon>Entelegynae</taxon>
        <taxon>Araneoidea</taxon>
        <taxon>Araneidae</taxon>
        <taxon>Araneus</taxon>
    </lineage>
</organism>
<accession>A0A4Y2FVL5</accession>
<dbReference type="EMBL" id="BGPR01001087">
    <property type="protein sequence ID" value="GBM45037.1"/>
    <property type="molecule type" value="Genomic_DNA"/>
</dbReference>
<name>A0A4Y2FVL5_ARAVE</name>
<comment type="caution">
    <text evidence="2">The sequence shown here is derived from an EMBL/GenBank/DDBJ whole genome shotgun (WGS) entry which is preliminary data.</text>
</comment>
<keyword evidence="3" id="KW-1185">Reference proteome</keyword>
<evidence type="ECO:0000313" key="3">
    <source>
        <dbReference type="Proteomes" id="UP000499080"/>
    </source>
</evidence>
<dbReference type="AlphaFoldDB" id="A0A4Y2FVL5"/>
<reference evidence="2 3" key="1">
    <citation type="journal article" date="2019" name="Sci. Rep.">
        <title>Orb-weaving spider Araneus ventricosus genome elucidates the spidroin gene catalogue.</title>
        <authorList>
            <person name="Kono N."/>
            <person name="Nakamura H."/>
            <person name="Ohtoshi R."/>
            <person name="Moran D.A.P."/>
            <person name="Shinohara A."/>
            <person name="Yoshida Y."/>
            <person name="Fujiwara M."/>
            <person name="Mori M."/>
            <person name="Tomita M."/>
            <person name="Arakawa K."/>
        </authorList>
    </citation>
    <scope>NUCLEOTIDE SEQUENCE [LARGE SCALE GENOMIC DNA]</scope>
</reference>
<evidence type="ECO:0000256" key="1">
    <source>
        <dbReference type="SAM" id="SignalP"/>
    </source>
</evidence>
<proteinExistence type="predicted"/>
<keyword evidence="1" id="KW-0732">Signal</keyword>